<sequence length="79" mass="8726">MNRDTRRTTSPTDPLATALALTDELAEALRRHGITFPSLTLDLASCTVTTAPRPLVELGRVNLETARQLLNVLRNAEER</sequence>
<reference evidence="1 2" key="1">
    <citation type="journal article" date="2023" name="Microb. Genom.">
        <title>Mesoterricola silvestris gen. nov., sp. nov., Mesoterricola sediminis sp. nov., Geothrix oryzae sp. nov., Geothrix edaphica sp. nov., Geothrix rubra sp. nov., and Geothrix limicola sp. nov., six novel members of Acidobacteriota isolated from soils.</title>
        <authorList>
            <person name="Weisberg A.J."/>
            <person name="Pearce E."/>
            <person name="Kramer C.G."/>
            <person name="Chang J.H."/>
            <person name="Clarke C.R."/>
        </authorList>
    </citation>
    <scope>NUCLEOTIDE SEQUENCE [LARGE SCALE GENOMIC DNA]</scope>
    <source>
        <strain evidence="1 2">ID09-01A</strain>
    </source>
</reference>
<gene>
    <name evidence="1" type="ORF">PV662_33545</name>
</gene>
<proteinExistence type="predicted"/>
<organism evidence="1 2">
    <name type="scientific">Streptomyces europaeiscabiei</name>
    <dbReference type="NCBI Taxonomy" id="146819"/>
    <lineage>
        <taxon>Bacteria</taxon>
        <taxon>Bacillati</taxon>
        <taxon>Actinomycetota</taxon>
        <taxon>Actinomycetes</taxon>
        <taxon>Kitasatosporales</taxon>
        <taxon>Streptomycetaceae</taxon>
        <taxon>Streptomyces</taxon>
    </lineage>
</organism>
<protein>
    <submittedName>
        <fullName evidence="1">Uncharacterized protein</fullName>
    </submittedName>
</protein>
<evidence type="ECO:0000313" key="2">
    <source>
        <dbReference type="Proteomes" id="UP001271274"/>
    </source>
</evidence>
<dbReference type="RefSeq" id="WP_319063170.1">
    <property type="nucleotide sequence ID" value="NZ_JARAYT010000016.1"/>
</dbReference>
<name>A0ABU4NPK7_9ACTN</name>
<dbReference type="EMBL" id="JARAYU010000015">
    <property type="protein sequence ID" value="MDX3704595.1"/>
    <property type="molecule type" value="Genomic_DNA"/>
</dbReference>
<dbReference type="Proteomes" id="UP001271274">
    <property type="component" value="Unassembled WGS sequence"/>
</dbReference>
<comment type="caution">
    <text evidence="1">The sequence shown here is derived from an EMBL/GenBank/DDBJ whole genome shotgun (WGS) entry which is preliminary data.</text>
</comment>
<evidence type="ECO:0000313" key="1">
    <source>
        <dbReference type="EMBL" id="MDX3704595.1"/>
    </source>
</evidence>
<accession>A0ABU4NPK7</accession>
<keyword evidence="2" id="KW-1185">Reference proteome</keyword>